<reference evidence="1 2" key="1">
    <citation type="journal article" date="2019" name="Sci. Rep.">
        <title>Orb-weaving spider Araneus ventricosus genome elucidates the spidroin gene catalogue.</title>
        <authorList>
            <person name="Kono N."/>
            <person name="Nakamura H."/>
            <person name="Ohtoshi R."/>
            <person name="Moran D.A.P."/>
            <person name="Shinohara A."/>
            <person name="Yoshida Y."/>
            <person name="Fujiwara M."/>
            <person name="Mori M."/>
            <person name="Tomita M."/>
            <person name="Arakawa K."/>
        </authorList>
    </citation>
    <scope>NUCLEOTIDE SEQUENCE [LARGE SCALE GENOMIC DNA]</scope>
</reference>
<comment type="caution">
    <text evidence="1">The sequence shown here is derived from an EMBL/GenBank/DDBJ whole genome shotgun (WGS) entry which is preliminary data.</text>
</comment>
<name>A0A4Y2QL22_ARAVE</name>
<protein>
    <submittedName>
        <fullName evidence="1">Uncharacterized protein</fullName>
    </submittedName>
</protein>
<dbReference type="EMBL" id="BGPR01014169">
    <property type="protein sequence ID" value="GBN64022.1"/>
    <property type="molecule type" value="Genomic_DNA"/>
</dbReference>
<organism evidence="1 2">
    <name type="scientific">Araneus ventricosus</name>
    <name type="common">Orbweaver spider</name>
    <name type="synonym">Epeira ventricosa</name>
    <dbReference type="NCBI Taxonomy" id="182803"/>
    <lineage>
        <taxon>Eukaryota</taxon>
        <taxon>Metazoa</taxon>
        <taxon>Ecdysozoa</taxon>
        <taxon>Arthropoda</taxon>
        <taxon>Chelicerata</taxon>
        <taxon>Arachnida</taxon>
        <taxon>Araneae</taxon>
        <taxon>Araneomorphae</taxon>
        <taxon>Entelegynae</taxon>
        <taxon>Araneoidea</taxon>
        <taxon>Araneidae</taxon>
        <taxon>Araneus</taxon>
    </lineage>
</organism>
<accession>A0A4Y2QL22</accession>
<dbReference type="AlphaFoldDB" id="A0A4Y2QL22"/>
<keyword evidence="2" id="KW-1185">Reference proteome</keyword>
<dbReference type="Proteomes" id="UP000499080">
    <property type="component" value="Unassembled WGS sequence"/>
</dbReference>
<proteinExistence type="predicted"/>
<gene>
    <name evidence="1" type="ORF">AVEN_80174_1</name>
</gene>
<dbReference type="OrthoDB" id="7602116at2759"/>
<evidence type="ECO:0000313" key="2">
    <source>
        <dbReference type="Proteomes" id="UP000499080"/>
    </source>
</evidence>
<sequence>MEKHLSYVSKLSLQEMALRRVAVVLWSDSDILASIGKFRFRYDKYQKEWQETIEGKVADKVSKLQLPESLKKQMMQILKPIGLQILRWKMFHEAYVSNSSANYDVPILAKLCWTTSGAVDYQKTAEKLIRSDVVDIVKRYILACLYCMEDCIPEFWKELPEEHKTYFYVEDSTPIEEPHLEFCWPYILEGKESKLDDMPGRRGGPTRFHRYAFEYSAHKGNKAAAEYFFQKLTHEEREATLIRTAQAVVSSRNMDLYRLTSYHDFPKEKVSDVLCYLLSLMTQEEQIRIFNEQPCEVLKCFLDWPLQDFFLDIADFIWTFLPERDYSSLLWNMTRSIQNTSYYFPNLFQNFFLRSPINFRKHFVDRECQFGSFFPEFFNIEDTETIKVIFRNVDTADRVRLVSSEHVFKLFYNFILRGRWRIVEVCLLEATLSKEDKERLKKDFMEFLKEMDRGQIKWRKRKWRRFFEFLDGKDARAHRKRSMEDETLTKAKKLCCEGLGSCTK</sequence>
<evidence type="ECO:0000313" key="1">
    <source>
        <dbReference type="EMBL" id="GBN64022.1"/>
    </source>
</evidence>